<keyword evidence="3" id="KW-1185">Reference proteome</keyword>
<evidence type="ECO:0000313" key="2">
    <source>
        <dbReference type="EMBL" id="ACL58210.1"/>
    </source>
</evidence>
<feature type="compositionally biased region" description="Basic residues" evidence="1">
    <location>
        <begin position="261"/>
        <end position="270"/>
    </location>
</feature>
<dbReference type="HOGENOM" id="CLU_075662_1_0_5"/>
<accession>B8IL22</accession>
<protein>
    <recommendedName>
        <fullName evidence="4">Glycosyltransferase</fullName>
    </recommendedName>
</protein>
<dbReference type="Gene3D" id="3.90.550.10">
    <property type="entry name" value="Spore Coat Polysaccharide Biosynthesis Protein SpsA, Chain A"/>
    <property type="match status" value="1"/>
</dbReference>
<dbReference type="SUPFAM" id="SSF53448">
    <property type="entry name" value="Nucleotide-diphospho-sugar transferases"/>
    <property type="match status" value="1"/>
</dbReference>
<feature type="region of interest" description="Disordered" evidence="1">
    <location>
        <begin position="241"/>
        <end position="270"/>
    </location>
</feature>
<dbReference type="STRING" id="460265.Mnod_3287"/>
<reference evidence="2 3" key="1">
    <citation type="submission" date="2009-01" db="EMBL/GenBank/DDBJ databases">
        <title>Complete sequence of chromosome of Methylobacterium nodulans ORS 2060.</title>
        <authorList>
            <consortium name="US DOE Joint Genome Institute"/>
            <person name="Lucas S."/>
            <person name="Copeland A."/>
            <person name="Lapidus A."/>
            <person name="Glavina del Rio T."/>
            <person name="Dalin E."/>
            <person name="Tice H."/>
            <person name="Bruce D."/>
            <person name="Goodwin L."/>
            <person name="Pitluck S."/>
            <person name="Sims D."/>
            <person name="Brettin T."/>
            <person name="Detter J.C."/>
            <person name="Han C."/>
            <person name="Larimer F."/>
            <person name="Land M."/>
            <person name="Hauser L."/>
            <person name="Kyrpides N."/>
            <person name="Ivanova N."/>
            <person name="Marx C.J."/>
            <person name="Richardson P."/>
        </authorList>
    </citation>
    <scope>NUCLEOTIDE SEQUENCE [LARGE SCALE GENOMIC DNA]</scope>
    <source>
        <strain evidence="3">LMG 21967 / CNCM I-2342 / ORS 2060</strain>
    </source>
</reference>
<dbReference type="AlphaFoldDB" id="B8IL22"/>
<evidence type="ECO:0008006" key="4">
    <source>
        <dbReference type="Google" id="ProtNLM"/>
    </source>
</evidence>
<dbReference type="PANTHER" id="PTHR36529:SF1">
    <property type="entry name" value="GLYCOSYLTRANSFERASE"/>
    <property type="match status" value="1"/>
</dbReference>
<evidence type="ECO:0000256" key="1">
    <source>
        <dbReference type="SAM" id="MobiDB-lite"/>
    </source>
</evidence>
<dbReference type="InterPro" id="IPR029044">
    <property type="entry name" value="Nucleotide-diphossugar_trans"/>
</dbReference>
<name>B8IL22_METNO</name>
<organism evidence="2 3">
    <name type="scientific">Methylobacterium nodulans (strain LMG 21967 / CNCM I-2342 / ORS 2060)</name>
    <dbReference type="NCBI Taxonomy" id="460265"/>
    <lineage>
        <taxon>Bacteria</taxon>
        <taxon>Pseudomonadati</taxon>
        <taxon>Pseudomonadota</taxon>
        <taxon>Alphaproteobacteria</taxon>
        <taxon>Hyphomicrobiales</taxon>
        <taxon>Methylobacteriaceae</taxon>
        <taxon>Methylobacterium</taxon>
    </lineage>
</organism>
<dbReference type="EMBL" id="CP001349">
    <property type="protein sequence ID" value="ACL58210.1"/>
    <property type="molecule type" value="Genomic_DNA"/>
</dbReference>
<dbReference type="Pfam" id="PF09837">
    <property type="entry name" value="DUF2064"/>
    <property type="match status" value="1"/>
</dbReference>
<evidence type="ECO:0000313" key="3">
    <source>
        <dbReference type="Proteomes" id="UP000008207"/>
    </source>
</evidence>
<dbReference type="OrthoDB" id="9798250at2"/>
<dbReference type="eggNOG" id="COG3222">
    <property type="taxonomic scope" value="Bacteria"/>
</dbReference>
<proteinExistence type="predicted"/>
<sequence length="270" mass="27763">MGCAVPGTCAIGVMAKAPQPGRSKTRLCPPLAPEEAAALSAAFLHDTTRNVAEAAATAPIAPYAAYAPAGAEDLVRAGIAPGTALVLADGSPPMPEGVDGFGRCLLQAIDGMLAEGHEAACVLSSDCPTLPTALLVEAARLLLEPGDRAVLGACADGGYYLLGLKARHPEMFSCIAWSTASVAEATRARARGLGLDLVELPPWYDVDDAASLACLRAERNGYAAPATRAVLARLDRGEAGRGDAAAAPGMTERRRQAAIRPWRRGTGRTP</sequence>
<dbReference type="KEGG" id="mno:Mnod_3287"/>
<gene>
    <name evidence="2" type="ordered locus">Mnod_3287</name>
</gene>
<dbReference type="Proteomes" id="UP000008207">
    <property type="component" value="Chromosome"/>
</dbReference>
<dbReference type="PANTHER" id="PTHR36529">
    <property type="entry name" value="SLL1095 PROTEIN"/>
    <property type="match status" value="1"/>
</dbReference>
<dbReference type="InterPro" id="IPR018641">
    <property type="entry name" value="Trfase_1_rSAM/seldom-assoc"/>
</dbReference>